<dbReference type="RefSeq" id="WP_142891735.1">
    <property type="nucleotide sequence ID" value="NZ_ML660160.1"/>
</dbReference>
<dbReference type="SUPFAM" id="SSF55874">
    <property type="entry name" value="ATPase domain of HSP90 chaperone/DNA topoisomerase II/histidine kinase"/>
    <property type="match status" value="1"/>
</dbReference>
<evidence type="ECO:0000256" key="8">
    <source>
        <dbReference type="ARBA" id="ARBA00022777"/>
    </source>
</evidence>
<dbReference type="InterPro" id="IPR003594">
    <property type="entry name" value="HATPase_dom"/>
</dbReference>
<dbReference type="InterPro" id="IPR036890">
    <property type="entry name" value="HATPase_C_sf"/>
</dbReference>
<dbReference type="InterPro" id="IPR004358">
    <property type="entry name" value="Sig_transdc_His_kin-like_C"/>
</dbReference>
<dbReference type="EC" id="2.7.13.3" evidence="3"/>
<dbReference type="Gene3D" id="1.10.287.130">
    <property type="match status" value="1"/>
</dbReference>
<dbReference type="OrthoDB" id="1931120at2"/>
<feature type="transmembrane region" description="Helical" evidence="10">
    <location>
        <begin position="98"/>
        <end position="120"/>
    </location>
</feature>
<keyword evidence="8" id="KW-0418">Kinase</keyword>
<keyword evidence="9" id="KW-0067">ATP-binding</keyword>
<keyword evidence="5" id="KW-0597">Phosphoprotein</keyword>
<evidence type="ECO:0000259" key="11">
    <source>
        <dbReference type="PROSITE" id="PS50109"/>
    </source>
</evidence>
<comment type="subcellular location">
    <subcellularLocation>
        <location evidence="2">Cell membrane</location>
        <topology evidence="2">Multi-pass membrane protein</topology>
    </subcellularLocation>
</comment>
<dbReference type="PROSITE" id="PS50109">
    <property type="entry name" value="HIS_KIN"/>
    <property type="match status" value="1"/>
</dbReference>
<evidence type="ECO:0000256" key="6">
    <source>
        <dbReference type="ARBA" id="ARBA00022679"/>
    </source>
</evidence>
<keyword evidence="10" id="KW-0472">Membrane</keyword>
<keyword evidence="13" id="KW-1185">Reference proteome</keyword>
<evidence type="ECO:0000313" key="13">
    <source>
        <dbReference type="Proteomes" id="UP000315439"/>
    </source>
</evidence>
<dbReference type="SUPFAM" id="SSF47384">
    <property type="entry name" value="Homodimeric domain of signal transducing histidine kinase"/>
    <property type="match status" value="1"/>
</dbReference>
<name>A0A545UJN5_9GAMM</name>
<accession>A0A545UJN5</accession>
<evidence type="ECO:0000256" key="4">
    <source>
        <dbReference type="ARBA" id="ARBA00022475"/>
    </source>
</evidence>
<evidence type="ECO:0000256" key="5">
    <source>
        <dbReference type="ARBA" id="ARBA00022553"/>
    </source>
</evidence>
<dbReference type="InterPro" id="IPR003661">
    <property type="entry name" value="HisK_dim/P_dom"/>
</dbReference>
<keyword evidence="6" id="KW-0808">Transferase</keyword>
<dbReference type="GO" id="GO:0005886">
    <property type="term" value="C:plasma membrane"/>
    <property type="evidence" value="ECO:0007669"/>
    <property type="project" value="UniProtKB-SubCell"/>
</dbReference>
<evidence type="ECO:0000256" key="3">
    <source>
        <dbReference type="ARBA" id="ARBA00012438"/>
    </source>
</evidence>
<reference evidence="12 13" key="1">
    <citation type="submission" date="2019-07" db="EMBL/GenBank/DDBJ databases">
        <title>Draft genome for Aliikangiella sp. M105.</title>
        <authorList>
            <person name="Wang G."/>
        </authorList>
    </citation>
    <scope>NUCLEOTIDE SEQUENCE [LARGE SCALE GENOMIC DNA]</scope>
    <source>
        <strain evidence="12 13">M105</strain>
    </source>
</reference>
<dbReference type="EMBL" id="VIKS01000001">
    <property type="protein sequence ID" value="TQV89671.1"/>
    <property type="molecule type" value="Genomic_DNA"/>
</dbReference>
<feature type="domain" description="Histidine kinase" evidence="11">
    <location>
        <begin position="157"/>
        <end position="374"/>
    </location>
</feature>
<keyword evidence="4" id="KW-1003">Cell membrane</keyword>
<dbReference type="InterPro" id="IPR036097">
    <property type="entry name" value="HisK_dim/P_sf"/>
</dbReference>
<protein>
    <recommendedName>
        <fullName evidence="3">histidine kinase</fullName>
        <ecNumber evidence="3">2.7.13.3</ecNumber>
    </recommendedName>
</protein>
<sequence>MKTTKINLYLIATILTLSVSSFAISFWLIDEILESTVRLGINPKTGELLSEYQKSLKQLKNFNPEQEQAYKQRFFEIQDLLEVYRKPEELRKIIKHSYLTYFLIIFISILLLSIVAAILLSRKVSDSYRKLLKNNLDKSRRLQDLENIQNWQNIAASLAHEIKNPLTPIEMMVSNLNNAYHSLTPERFDKKLNQTQHIILEEVDRLKKMVKHFSQFSKLPEAKLQPIEFESYIPELVDELSEVWPTTRWDYSFSETNKPTAINLDKALFKQCLINLVNNAVEANPSSEQIKIKLDIYNSNDDSLILIFSNQGKTISEADHANIFQVGYSSKNNKNNQGLGLSIVKKIILEHFGTIEPVGFKQGAAFMIKLPINQQVQASHDK</sequence>
<evidence type="ECO:0000256" key="9">
    <source>
        <dbReference type="ARBA" id="ARBA00022840"/>
    </source>
</evidence>
<dbReference type="CDD" id="cd00082">
    <property type="entry name" value="HisKA"/>
    <property type="match status" value="1"/>
</dbReference>
<evidence type="ECO:0000313" key="12">
    <source>
        <dbReference type="EMBL" id="TQV89671.1"/>
    </source>
</evidence>
<gene>
    <name evidence="12" type="ORF">FLL46_01955</name>
</gene>
<comment type="catalytic activity">
    <reaction evidence="1">
        <text>ATP + protein L-histidine = ADP + protein N-phospho-L-histidine.</text>
        <dbReference type="EC" id="2.7.13.3"/>
    </reaction>
</comment>
<dbReference type="AlphaFoldDB" id="A0A545UJN5"/>
<evidence type="ECO:0000256" key="2">
    <source>
        <dbReference type="ARBA" id="ARBA00004651"/>
    </source>
</evidence>
<dbReference type="PRINTS" id="PR00344">
    <property type="entry name" value="BCTRLSENSOR"/>
</dbReference>
<keyword evidence="10" id="KW-0812">Transmembrane</keyword>
<comment type="caution">
    <text evidence="12">The sequence shown here is derived from an EMBL/GenBank/DDBJ whole genome shotgun (WGS) entry which is preliminary data.</text>
</comment>
<dbReference type="PANTHER" id="PTHR44936:SF10">
    <property type="entry name" value="SENSOR PROTEIN RSTB"/>
    <property type="match status" value="1"/>
</dbReference>
<feature type="transmembrane region" description="Helical" evidence="10">
    <location>
        <begin position="7"/>
        <end position="29"/>
    </location>
</feature>
<dbReference type="GO" id="GO:0005524">
    <property type="term" value="F:ATP binding"/>
    <property type="evidence" value="ECO:0007669"/>
    <property type="project" value="UniProtKB-KW"/>
</dbReference>
<evidence type="ECO:0000256" key="1">
    <source>
        <dbReference type="ARBA" id="ARBA00000085"/>
    </source>
</evidence>
<keyword evidence="7" id="KW-0547">Nucleotide-binding</keyword>
<dbReference type="SMART" id="SM00387">
    <property type="entry name" value="HATPase_c"/>
    <property type="match status" value="1"/>
</dbReference>
<evidence type="ECO:0000256" key="7">
    <source>
        <dbReference type="ARBA" id="ARBA00022741"/>
    </source>
</evidence>
<proteinExistence type="predicted"/>
<dbReference type="Proteomes" id="UP000315439">
    <property type="component" value="Unassembled WGS sequence"/>
</dbReference>
<organism evidence="12 13">
    <name type="scientific">Aliikangiella coralliicola</name>
    <dbReference type="NCBI Taxonomy" id="2592383"/>
    <lineage>
        <taxon>Bacteria</taxon>
        <taxon>Pseudomonadati</taxon>
        <taxon>Pseudomonadota</taxon>
        <taxon>Gammaproteobacteria</taxon>
        <taxon>Oceanospirillales</taxon>
        <taxon>Pleioneaceae</taxon>
        <taxon>Aliikangiella</taxon>
    </lineage>
</organism>
<dbReference type="Pfam" id="PF02518">
    <property type="entry name" value="HATPase_c"/>
    <property type="match status" value="1"/>
</dbReference>
<dbReference type="GO" id="GO:0000155">
    <property type="term" value="F:phosphorelay sensor kinase activity"/>
    <property type="evidence" value="ECO:0007669"/>
    <property type="project" value="InterPro"/>
</dbReference>
<keyword evidence="10" id="KW-1133">Transmembrane helix</keyword>
<dbReference type="SMART" id="SM00388">
    <property type="entry name" value="HisKA"/>
    <property type="match status" value="1"/>
</dbReference>
<dbReference type="Gene3D" id="3.30.565.10">
    <property type="entry name" value="Histidine kinase-like ATPase, C-terminal domain"/>
    <property type="match status" value="1"/>
</dbReference>
<dbReference type="InterPro" id="IPR050980">
    <property type="entry name" value="2C_sensor_his_kinase"/>
</dbReference>
<evidence type="ECO:0000256" key="10">
    <source>
        <dbReference type="SAM" id="Phobius"/>
    </source>
</evidence>
<dbReference type="InterPro" id="IPR005467">
    <property type="entry name" value="His_kinase_dom"/>
</dbReference>
<dbReference type="Pfam" id="PF00512">
    <property type="entry name" value="HisKA"/>
    <property type="match status" value="1"/>
</dbReference>
<dbReference type="PANTHER" id="PTHR44936">
    <property type="entry name" value="SENSOR PROTEIN CREC"/>
    <property type="match status" value="1"/>
</dbReference>